<comment type="caution">
    <text evidence="1">The sequence shown here is derived from an EMBL/GenBank/DDBJ whole genome shotgun (WGS) entry which is preliminary data.</text>
</comment>
<keyword evidence="2" id="KW-1185">Reference proteome</keyword>
<sequence>MAISGQTDLTTASATTLALNATPPAGTMGVCPVHDGRRRVRLATTPDVHSTPPLRSILLEIPDPAGISLNPDPCPGVVVVSAMAARASSSEFVLLLMMMLALAAAKQMMHDSAGAAPLLPSNSKYRRLLLLTAMGRRYQQQLACADTDQQPGCMTKCDARCPNQCIVICPGCQTYCICDLYPGMSCGDPHFTGGDGNSFYFHGARDKDFCIVSDAHLHVNAHFIGKPNPNPTMRRREFTWIQALGITFSTDHRLYVGARKTARWDSDVDRLDLALDGDRIDIPTEAGAAWESGAAPPGLTVTRTAATNGVRVQLRGVLDVVANVVPVTAEDSRVHGYGVTMTEDDCLAHLDLGFRFHGLTDDVHGVLGQTYRPNYYVNRFHGVMPDYVASDIFATDCAVTRFRSRQPAAGIVVSMLTPTIRAY</sequence>
<protein>
    <submittedName>
        <fullName evidence="1">Uncharacterized protein</fullName>
    </submittedName>
</protein>
<proteinExistence type="predicted"/>
<dbReference type="OrthoDB" id="2012063at2759"/>
<gene>
    <name evidence="1" type="ORF">HU200_065659</name>
</gene>
<evidence type="ECO:0000313" key="1">
    <source>
        <dbReference type="EMBL" id="KAF8646854.1"/>
    </source>
</evidence>
<dbReference type="AlphaFoldDB" id="A0A835A1M1"/>
<evidence type="ECO:0000313" key="2">
    <source>
        <dbReference type="Proteomes" id="UP000636709"/>
    </source>
</evidence>
<accession>A0A835A1M1</accession>
<reference evidence="1" key="1">
    <citation type="submission" date="2020-07" db="EMBL/GenBank/DDBJ databases">
        <title>Genome sequence and genetic diversity analysis of an under-domesticated orphan crop, white fonio (Digitaria exilis).</title>
        <authorList>
            <person name="Bennetzen J.L."/>
            <person name="Chen S."/>
            <person name="Ma X."/>
            <person name="Wang X."/>
            <person name="Yssel A.E.J."/>
            <person name="Chaluvadi S.R."/>
            <person name="Johnson M."/>
            <person name="Gangashetty P."/>
            <person name="Hamidou F."/>
            <person name="Sanogo M.D."/>
            <person name="Zwaenepoel A."/>
            <person name="Wallace J."/>
            <person name="Van De Peer Y."/>
            <person name="Van Deynze A."/>
        </authorList>
    </citation>
    <scope>NUCLEOTIDE SEQUENCE</scope>
    <source>
        <tissue evidence="1">Leaves</tissue>
    </source>
</reference>
<dbReference type="Proteomes" id="UP000636709">
    <property type="component" value="Unassembled WGS sequence"/>
</dbReference>
<organism evidence="1 2">
    <name type="scientific">Digitaria exilis</name>
    <dbReference type="NCBI Taxonomy" id="1010633"/>
    <lineage>
        <taxon>Eukaryota</taxon>
        <taxon>Viridiplantae</taxon>
        <taxon>Streptophyta</taxon>
        <taxon>Embryophyta</taxon>
        <taxon>Tracheophyta</taxon>
        <taxon>Spermatophyta</taxon>
        <taxon>Magnoliopsida</taxon>
        <taxon>Liliopsida</taxon>
        <taxon>Poales</taxon>
        <taxon>Poaceae</taxon>
        <taxon>PACMAD clade</taxon>
        <taxon>Panicoideae</taxon>
        <taxon>Panicodae</taxon>
        <taxon>Paniceae</taxon>
        <taxon>Anthephorinae</taxon>
        <taxon>Digitaria</taxon>
    </lineage>
</organism>
<dbReference type="EMBL" id="JACEFO010002881">
    <property type="protein sequence ID" value="KAF8646854.1"/>
    <property type="molecule type" value="Genomic_DNA"/>
</dbReference>
<dbReference type="Pfam" id="PF06830">
    <property type="entry name" value="Root_cap"/>
    <property type="match status" value="1"/>
</dbReference>
<dbReference type="PANTHER" id="PTHR31656">
    <property type="entry name" value="ROOT CAP DOMAIN-CONTAINING PROTEIN"/>
    <property type="match status" value="1"/>
</dbReference>
<dbReference type="InterPro" id="IPR009646">
    <property type="entry name" value="Root_cap"/>
</dbReference>
<name>A0A835A1M1_9POAL</name>